<evidence type="ECO:0000256" key="1">
    <source>
        <dbReference type="SAM" id="MobiDB-lite"/>
    </source>
</evidence>
<dbReference type="EMBL" id="FQ790322">
    <property type="protein sequence ID" value="CCD50086.1"/>
    <property type="molecule type" value="Genomic_DNA"/>
</dbReference>
<feature type="domain" description="Stc1" evidence="2">
    <location>
        <begin position="25"/>
        <end position="120"/>
    </location>
</feature>
<reference evidence="4" key="1">
    <citation type="journal article" date="2011" name="PLoS Genet.">
        <title>Genomic analysis of the necrotrophic fungal pathogens Sclerotinia sclerotiorum and Botrytis cinerea.</title>
        <authorList>
            <person name="Amselem J."/>
            <person name="Cuomo C.A."/>
            <person name="van Kan J.A."/>
            <person name="Viaud M."/>
            <person name="Benito E.P."/>
            <person name="Couloux A."/>
            <person name="Coutinho P.M."/>
            <person name="de Vries R.P."/>
            <person name="Dyer P.S."/>
            <person name="Fillinger S."/>
            <person name="Fournier E."/>
            <person name="Gout L."/>
            <person name="Hahn M."/>
            <person name="Kohn L."/>
            <person name="Lapalu N."/>
            <person name="Plummer K.M."/>
            <person name="Pradier J.M."/>
            <person name="Quevillon E."/>
            <person name="Sharon A."/>
            <person name="Simon A."/>
            <person name="ten Have A."/>
            <person name="Tudzynski B."/>
            <person name="Tudzynski P."/>
            <person name="Wincker P."/>
            <person name="Andrew M."/>
            <person name="Anthouard V."/>
            <person name="Beever R.E."/>
            <person name="Beffa R."/>
            <person name="Benoit I."/>
            <person name="Bouzid O."/>
            <person name="Brault B."/>
            <person name="Chen Z."/>
            <person name="Choquer M."/>
            <person name="Collemare J."/>
            <person name="Cotton P."/>
            <person name="Danchin E.G."/>
            <person name="Da Silva C."/>
            <person name="Gautier A."/>
            <person name="Giraud C."/>
            <person name="Giraud T."/>
            <person name="Gonzalez C."/>
            <person name="Grossetete S."/>
            <person name="Guldener U."/>
            <person name="Henrissat B."/>
            <person name="Howlett B.J."/>
            <person name="Kodira C."/>
            <person name="Kretschmer M."/>
            <person name="Lappartient A."/>
            <person name="Leroch M."/>
            <person name="Levis C."/>
            <person name="Mauceli E."/>
            <person name="Neuveglise C."/>
            <person name="Oeser B."/>
            <person name="Pearson M."/>
            <person name="Poulain J."/>
            <person name="Poussereau N."/>
            <person name="Quesneville H."/>
            <person name="Rascle C."/>
            <person name="Schumacher J."/>
            <person name="Segurens B."/>
            <person name="Sexton A."/>
            <person name="Silva E."/>
            <person name="Sirven C."/>
            <person name="Soanes D.M."/>
            <person name="Talbot N.J."/>
            <person name="Templeton M."/>
            <person name="Yandava C."/>
            <person name="Yarden O."/>
            <person name="Zeng Q."/>
            <person name="Rollins J.A."/>
            <person name="Lebrun M.H."/>
            <person name="Dickman M."/>
        </authorList>
    </citation>
    <scope>NUCLEOTIDE SEQUENCE [LARGE SCALE GENOMIC DNA]</scope>
    <source>
        <strain evidence="4">T4</strain>
    </source>
</reference>
<dbReference type="InterPro" id="IPR024630">
    <property type="entry name" value="Stc1"/>
</dbReference>
<protein>
    <recommendedName>
        <fullName evidence="2">Stc1 domain-containing protein</fullName>
    </recommendedName>
</protein>
<name>G2YE88_BOTF4</name>
<feature type="compositionally biased region" description="Polar residues" evidence="1">
    <location>
        <begin position="207"/>
        <end position="216"/>
    </location>
</feature>
<dbReference type="AlphaFoldDB" id="G2YE88"/>
<gene>
    <name evidence="3" type="ORF">BofuT4_P093580.1</name>
</gene>
<organism evidence="3 4">
    <name type="scientific">Botryotinia fuckeliana (strain T4)</name>
    <name type="common">Noble rot fungus</name>
    <name type="synonym">Botrytis cinerea</name>
    <dbReference type="NCBI Taxonomy" id="999810"/>
    <lineage>
        <taxon>Eukaryota</taxon>
        <taxon>Fungi</taxon>
        <taxon>Dikarya</taxon>
        <taxon>Ascomycota</taxon>
        <taxon>Pezizomycotina</taxon>
        <taxon>Leotiomycetes</taxon>
        <taxon>Helotiales</taxon>
        <taxon>Sclerotiniaceae</taxon>
        <taxon>Botrytis</taxon>
    </lineage>
</organism>
<feature type="compositionally biased region" description="Low complexity" evidence="1">
    <location>
        <begin position="248"/>
        <end position="292"/>
    </location>
</feature>
<feature type="region of interest" description="Disordered" evidence="1">
    <location>
        <begin position="247"/>
        <end position="323"/>
    </location>
</feature>
<feature type="compositionally biased region" description="Polar residues" evidence="1">
    <location>
        <begin position="186"/>
        <end position="197"/>
    </location>
</feature>
<proteinExistence type="predicted"/>
<sequence length="341" mass="36837">MAWRNNGYAPAAERAGVIPIGFKFKCRYCNIFKTKGCFSKKEIGPLERDVARNPGMRLDPISPLLRCMECKGGQVMERQCEGPCSKIKTLDMFSKSQRSRGNGVNMQDFHEQDWCMECVQWKEGHHPEVNTTPAPGTELEQLDTTNDAPEPTTGSSYAASMASLSLGNTPNGSQLAPHPRAAAGSQIENRSQSSMSNPFEGARTADLPTSSDVWSTRDSRRRAGPAIQYNAYDANGVRHSQERAMTLTSQATSTVGASSATSVASSPARATRPVTQSPAATASRPSPTTAPRVVVNQSTGWARPIGTRTAQPSNPGAVTAWAPESNEVYRRSAYDSSDDEM</sequence>
<dbReference type="STRING" id="999810.G2YE88"/>
<evidence type="ECO:0000259" key="2">
    <source>
        <dbReference type="Pfam" id="PF12898"/>
    </source>
</evidence>
<evidence type="ECO:0000313" key="3">
    <source>
        <dbReference type="EMBL" id="CCD50086.1"/>
    </source>
</evidence>
<dbReference type="HOGENOM" id="CLU_781104_0_0_1"/>
<dbReference type="Proteomes" id="UP000008177">
    <property type="component" value="Unplaced contigs"/>
</dbReference>
<evidence type="ECO:0000313" key="4">
    <source>
        <dbReference type="Proteomes" id="UP000008177"/>
    </source>
</evidence>
<feature type="region of interest" description="Disordered" evidence="1">
    <location>
        <begin position="126"/>
        <end position="220"/>
    </location>
</feature>
<dbReference type="InParanoid" id="G2YE88"/>
<dbReference type="OrthoDB" id="3514033at2759"/>
<dbReference type="Pfam" id="PF12898">
    <property type="entry name" value="Stc1"/>
    <property type="match status" value="1"/>
</dbReference>
<feature type="compositionally biased region" description="Low complexity" evidence="1">
    <location>
        <begin position="155"/>
        <end position="166"/>
    </location>
</feature>
<accession>G2YE88</accession>